<feature type="region of interest" description="Disordered" evidence="1">
    <location>
        <begin position="21"/>
        <end position="41"/>
    </location>
</feature>
<evidence type="ECO:0008006" key="5">
    <source>
        <dbReference type="Google" id="ProtNLM"/>
    </source>
</evidence>
<evidence type="ECO:0000256" key="1">
    <source>
        <dbReference type="SAM" id="MobiDB-lite"/>
    </source>
</evidence>
<feature type="compositionally biased region" description="Polar residues" evidence="1">
    <location>
        <begin position="220"/>
        <end position="233"/>
    </location>
</feature>
<dbReference type="GeneID" id="87806494"/>
<sequence length="256" mass="25991">MLLSTPLSLLAFATLAVAQSSSSNSTGTRSTTSTRNAKSVVHNSTATTTVADAADTLTISGAASTVTFADSVPTGAPGSSSSSGNSTGNGGVLGGNPDDGDTTGFTFPTNASWWVLGAPAKQPNTLQLHFAANTTALRIFLTNSDTSLLKRTLQIKTVLKPADGTTTFTLDTARPLWGAQPGKGFVLVAQFNNAPSVSSQQFELKASGSAPSYPPGYTPSPDNTVYPTHKPSSGRQRVTAGVLAVAGVVAAVVVMV</sequence>
<gene>
    <name evidence="3" type="ORF">LOC62_02G003248</name>
</gene>
<keyword evidence="4" id="KW-1185">Reference proteome</keyword>
<protein>
    <recommendedName>
        <fullName evidence="5">Galactose oxidase-like Early set domain-containing protein</fullName>
    </recommendedName>
</protein>
<dbReference type="Proteomes" id="UP000827549">
    <property type="component" value="Chromosome 2"/>
</dbReference>
<feature type="compositionally biased region" description="Low complexity" evidence="1">
    <location>
        <begin position="21"/>
        <end position="36"/>
    </location>
</feature>
<proteinExistence type="predicted"/>
<organism evidence="3 4">
    <name type="scientific">Vanrija pseudolonga</name>
    <dbReference type="NCBI Taxonomy" id="143232"/>
    <lineage>
        <taxon>Eukaryota</taxon>
        <taxon>Fungi</taxon>
        <taxon>Dikarya</taxon>
        <taxon>Basidiomycota</taxon>
        <taxon>Agaricomycotina</taxon>
        <taxon>Tremellomycetes</taxon>
        <taxon>Trichosporonales</taxon>
        <taxon>Trichosporonaceae</taxon>
        <taxon>Vanrija</taxon>
    </lineage>
</organism>
<feature type="region of interest" description="Disordered" evidence="1">
    <location>
        <begin position="206"/>
        <end position="233"/>
    </location>
</feature>
<feature type="signal peptide" evidence="2">
    <location>
        <begin position="1"/>
        <end position="18"/>
    </location>
</feature>
<evidence type="ECO:0000313" key="4">
    <source>
        <dbReference type="Proteomes" id="UP000827549"/>
    </source>
</evidence>
<feature type="region of interest" description="Disordered" evidence="1">
    <location>
        <begin position="72"/>
        <end position="104"/>
    </location>
</feature>
<feature type="compositionally biased region" description="Low complexity" evidence="1">
    <location>
        <begin position="72"/>
        <end position="86"/>
    </location>
</feature>
<evidence type="ECO:0000256" key="2">
    <source>
        <dbReference type="SAM" id="SignalP"/>
    </source>
</evidence>
<reference evidence="3" key="1">
    <citation type="submission" date="2023-10" db="EMBL/GenBank/DDBJ databases">
        <authorList>
            <person name="Noh H."/>
        </authorList>
    </citation>
    <scope>NUCLEOTIDE SEQUENCE</scope>
    <source>
        <strain evidence="3">DUCC4014</strain>
    </source>
</reference>
<dbReference type="AlphaFoldDB" id="A0AAF0Y478"/>
<dbReference type="RefSeq" id="XP_062625764.1">
    <property type="nucleotide sequence ID" value="XM_062769779.1"/>
</dbReference>
<dbReference type="EMBL" id="CP086715">
    <property type="protein sequence ID" value="WOO79732.1"/>
    <property type="molecule type" value="Genomic_DNA"/>
</dbReference>
<keyword evidence="2" id="KW-0732">Signal</keyword>
<feature type="chain" id="PRO_5042228512" description="Galactose oxidase-like Early set domain-containing protein" evidence="2">
    <location>
        <begin position="19"/>
        <end position="256"/>
    </location>
</feature>
<name>A0AAF0Y478_9TREE</name>
<accession>A0AAF0Y478</accession>
<evidence type="ECO:0000313" key="3">
    <source>
        <dbReference type="EMBL" id="WOO79732.1"/>
    </source>
</evidence>